<sequence>MSPSDRYSGQDDGAVVISYPTLLSSPQSLGPAIERAFGSDPESLGLIVVRDLLSDYPQYRERLLKLAYQFGHLDEAVRESYSDPSSKYSFGWSHGKEIMNGLPDTLKGSFYANPIVEDATVAPEERALFPEYYGKNIWPKPDEKGVENFETAFKDLSKLIFNVGCQLAVACQPFASSKLLDSTISLPDLIKNSQTTKARLLHYFPPSSTSVSVENPPVDSWCGFHLDHSLLTGLCPAMFLRRNNDGSCDTIKSPSPTSGLYIRTRGAQLVKVSIPEGCIAFQTGEALEIATDGRLLATPHCVNVGTFSGTEEISRESFALFMQPNTDQHLSSNMTFGQFSKKVFEEHYKSPNSV</sequence>
<evidence type="ECO:0008006" key="2">
    <source>
        <dbReference type="Google" id="ProtNLM"/>
    </source>
</evidence>
<evidence type="ECO:0000313" key="1">
    <source>
        <dbReference type="EMBL" id="KAG5174101.1"/>
    </source>
</evidence>
<proteinExistence type="predicted"/>
<dbReference type="PANTHER" id="PTHR48420:SF1">
    <property type="entry name" value="NON-HAEM DIOXYGENASE N-TERMINAL DOMAIN-CONTAINING PROTEIN"/>
    <property type="match status" value="1"/>
</dbReference>
<dbReference type="InterPro" id="IPR027443">
    <property type="entry name" value="IPNS-like_sf"/>
</dbReference>
<comment type="caution">
    <text evidence="1">The sequence shown here is derived from an EMBL/GenBank/DDBJ whole genome shotgun (WGS) entry which is preliminary data.</text>
</comment>
<dbReference type="AlphaFoldDB" id="A0A8H7Y5P9"/>
<reference evidence="1" key="1">
    <citation type="submission" date="2021-02" db="EMBL/GenBank/DDBJ databases">
        <title>Psilocybe cubensis genome.</title>
        <authorList>
            <person name="Mckernan K.J."/>
            <person name="Crawford S."/>
            <person name="Trippe A."/>
            <person name="Kane L.T."/>
            <person name="Mclaughlin S."/>
        </authorList>
    </citation>
    <scope>NUCLEOTIDE SEQUENCE [LARGE SCALE GENOMIC DNA]</scope>
    <source>
        <strain evidence="1">MGC-MH-2018</strain>
    </source>
</reference>
<protein>
    <recommendedName>
        <fullName evidence="2">Clavaminate synthase-like protein</fullName>
    </recommendedName>
</protein>
<accession>A0A8H7Y5P9</accession>
<dbReference type="SUPFAM" id="SSF51197">
    <property type="entry name" value="Clavaminate synthase-like"/>
    <property type="match status" value="1"/>
</dbReference>
<dbReference type="PANTHER" id="PTHR48420">
    <property type="entry name" value="NON-HAEM DIOXYGENASE N-TERMINAL DOMAIN-CONTAINING PROTEIN"/>
    <property type="match status" value="1"/>
</dbReference>
<dbReference type="EMBL" id="JAFIQS010000001">
    <property type="protein sequence ID" value="KAG5174101.1"/>
    <property type="molecule type" value="Genomic_DNA"/>
</dbReference>
<name>A0A8H7Y5P9_PSICU</name>
<gene>
    <name evidence="1" type="ORF">JR316_000759</name>
</gene>
<dbReference type="OrthoDB" id="438224at2759"/>
<organism evidence="1">
    <name type="scientific">Psilocybe cubensis</name>
    <name type="common">Psychedelic mushroom</name>
    <name type="synonym">Stropharia cubensis</name>
    <dbReference type="NCBI Taxonomy" id="181762"/>
    <lineage>
        <taxon>Eukaryota</taxon>
        <taxon>Fungi</taxon>
        <taxon>Dikarya</taxon>
        <taxon>Basidiomycota</taxon>
        <taxon>Agaricomycotina</taxon>
        <taxon>Agaricomycetes</taxon>
        <taxon>Agaricomycetidae</taxon>
        <taxon>Agaricales</taxon>
        <taxon>Agaricineae</taxon>
        <taxon>Strophariaceae</taxon>
        <taxon>Psilocybe</taxon>
    </lineage>
</organism>
<dbReference type="Gene3D" id="2.60.120.330">
    <property type="entry name" value="B-lactam Antibiotic, Isopenicillin N Synthase, Chain"/>
    <property type="match status" value="1"/>
</dbReference>